<evidence type="ECO:0000256" key="1">
    <source>
        <dbReference type="SAM" id="MobiDB-lite"/>
    </source>
</evidence>
<accession>A0A3S0PBA0</accession>
<protein>
    <recommendedName>
        <fullName evidence="5">Porin</fullName>
    </recommendedName>
</protein>
<evidence type="ECO:0000313" key="3">
    <source>
        <dbReference type="EMBL" id="RUL63084.1"/>
    </source>
</evidence>
<dbReference type="EMBL" id="RYZR01000006">
    <property type="protein sequence ID" value="RUL63084.1"/>
    <property type="molecule type" value="Genomic_DNA"/>
</dbReference>
<dbReference type="Pfam" id="PF16930">
    <property type="entry name" value="Porin_5"/>
    <property type="match status" value="1"/>
</dbReference>
<dbReference type="RefSeq" id="WP_126674021.1">
    <property type="nucleotide sequence ID" value="NZ_RYZR01000006.1"/>
</dbReference>
<reference evidence="3 4" key="1">
    <citation type="submission" date="2018-12" db="EMBL/GenBank/DDBJ databases">
        <title>Dyella dinghuensis sp. nov. DHOA06 and Dyella choica sp. nov. 4M-K27, isolated from forest soil.</title>
        <authorList>
            <person name="Qiu L.-H."/>
            <person name="Gao Z.-H."/>
        </authorList>
    </citation>
    <scope>NUCLEOTIDE SEQUENCE [LARGE SCALE GENOMIC DNA]</scope>
    <source>
        <strain evidence="3 4">DHOA06</strain>
    </source>
</reference>
<evidence type="ECO:0008006" key="5">
    <source>
        <dbReference type="Google" id="ProtNLM"/>
    </source>
</evidence>
<feature type="chain" id="PRO_5018553669" description="Porin" evidence="2">
    <location>
        <begin position="36"/>
        <end position="585"/>
    </location>
</feature>
<sequence length="585" mass="64444">MTFRIASGNARRPQKRALCMIVGLLLCGHALSAFAQDAAPSPNATINLIRLMVKKGLISQSEADGLLKQANDEAAQARSAAPPAAVPPSDGAQPGDVRAVYVPQNVRNEIRDQVKQEVIAQAKSEHWAEPNALPDWLDRISWYGDLHVRDESWLYSRNNATDFIDYATLNRTGPYDINSITSGALPPILNSTQNRTNMLRLQAHIGMNVKLGDTITAGVALASGDDDNPVSTTQTLGGGLVKKDIWLNLAYVKWQPSQYYSLTAGRMTDPFLVTDLIYAPELNFDGIAGQGHLPITDDLSSFATVGAFPIQYVDNEAPTNSYSSDKNAGGDKWMTAAQFGLSWKFADDAQWRVALAYYYFNRMQGQLSSPCELYTGINYCSTDYEAPDYMQWGNTVFLLRDIVPNPSSPDNYAQPQFVGLAYNYHIADLTNKVDFKIGETPMEIQAEYERNMAYHMREAFDRYPDDLGIPVNNYQGGPTADTTGPYKSGPVGWLVRGVVGNPHPSALNEWNIALGYKYLQPDATLDGLTDQNFHLGGTNAKGFILTADYGIAPGTWLSARYYGAKQVYGPPFTLDVVQFEISTKF</sequence>
<proteinExistence type="predicted"/>
<feature type="compositionally biased region" description="Low complexity" evidence="1">
    <location>
        <begin position="74"/>
        <end position="83"/>
    </location>
</feature>
<dbReference type="OrthoDB" id="5372286at2"/>
<dbReference type="Proteomes" id="UP000267077">
    <property type="component" value="Unassembled WGS sequence"/>
</dbReference>
<organism evidence="3 4">
    <name type="scientific">Dyella dinghuensis</name>
    <dbReference type="NCBI Taxonomy" id="1920169"/>
    <lineage>
        <taxon>Bacteria</taxon>
        <taxon>Pseudomonadati</taxon>
        <taxon>Pseudomonadota</taxon>
        <taxon>Gammaproteobacteria</taxon>
        <taxon>Lysobacterales</taxon>
        <taxon>Rhodanobacteraceae</taxon>
        <taxon>Dyella</taxon>
    </lineage>
</organism>
<dbReference type="AlphaFoldDB" id="A0A3S0PBA0"/>
<gene>
    <name evidence="3" type="ORF">EKH79_11760</name>
</gene>
<keyword evidence="2" id="KW-0732">Signal</keyword>
<evidence type="ECO:0000256" key="2">
    <source>
        <dbReference type="SAM" id="SignalP"/>
    </source>
</evidence>
<dbReference type="InterPro" id="IPR032638">
    <property type="entry name" value="Porin_5"/>
</dbReference>
<feature type="signal peptide" evidence="2">
    <location>
        <begin position="1"/>
        <end position="35"/>
    </location>
</feature>
<evidence type="ECO:0000313" key="4">
    <source>
        <dbReference type="Proteomes" id="UP000267077"/>
    </source>
</evidence>
<feature type="region of interest" description="Disordered" evidence="1">
    <location>
        <begin position="70"/>
        <end position="94"/>
    </location>
</feature>
<keyword evidence="4" id="KW-1185">Reference proteome</keyword>
<comment type="caution">
    <text evidence="3">The sequence shown here is derived from an EMBL/GenBank/DDBJ whole genome shotgun (WGS) entry which is preliminary data.</text>
</comment>
<name>A0A3S0PBA0_9GAMM</name>